<evidence type="ECO:0000259" key="5">
    <source>
        <dbReference type="PROSITE" id="PS50097"/>
    </source>
</evidence>
<dbReference type="Gene3D" id="3.30.710.10">
    <property type="entry name" value="Potassium Channel Kv1.1, Chain A"/>
    <property type="match status" value="1"/>
</dbReference>
<protein>
    <recommendedName>
        <fullName evidence="5">BTB domain-containing protein</fullName>
    </recommendedName>
</protein>
<gene>
    <name evidence="6" type="ORF">K2173_022634</name>
</gene>
<name>A0AAV8TQP9_9ROSI</name>
<evidence type="ECO:0000313" key="6">
    <source>
        <dbReference type="EMBL" id="KAJ8768533.1"/>
    </source>
</evidence>
<dbReference type="Proteomes" id="UP001159364">
    <property type="component" value="Linkage Group LG04"/>
</dbReference>
<reference evidence="6 7" key="1">
    <citation type="submission" date="2021-09" db="EMBL/GenBank/DDBJ databases">
        <title>Genomic insights and catalytic innovation underlie evolution of tropane alkaloids biosynthesis.</title>
        <authorList>
            <person name="Wang Y.-J."/>
            <person name="Tian T."/>
            <person name="Huang J.-P."/>
            <person name="Huang S.-X."/>
        </authorList>
    </citation>
    <scope>NUCLEOTIDE SEQUENCE [LARGE SCALE GENOMIC DNA]</scope>
    <source>
        <strain evidence="6">KIB-2018</strain>
        <tissue evidence="6">Leaf</tissue>
    </source>
</reference>
<feature type="compositionally biased region" description="Polar residues" evidence="4">
    <location>
        <begin position="40"/>
        <end position="51"/>
    </location>
</feature>
<keyword evidence="3" id="KW-0833">Ubl conjugation pathway</keyword>
<dbReference type="PROSITE" id="PS50097">
    <property type="entry name" value="BTB"/>
    <property type="match status" value="1"/>
</dbReference>
<feature type="compositionally biased region" description="Basic residues" evidence="4">
    <location>
        <begin position="18"/>
        <end position="36"/>
    </location>
</feature>
<comment type="caution">
    <text evidence="6">The sequence shown here is derived from an EMBL/GenBank/DDBJ whole genome shotgun (WGS) entry which is preliminary data.</text>
</comment>
<accession>A0AAV8TQP9</accession>
<feature type="compositionally biased region" description="Low complexity" evidence="4">
    <location>
        <begin position="1"/>
        <end position="17"/>
    </location>
</feature>
<dbReference type="InterPro" id="IPR058039">
    <property type="entry name" value="At3g05675-like_ankyrin"/>
</dbReference>
<dbReference type="InterPro" id="IPR000210">
    <property type="entry name" value="BTB/POZ_dom"/>
</dbReference>
<feature type="compositionally biased region" description="Low complexity" evidence="4">
    <location>
        <begin position="89"/>
        <end position="101"/>
    </location>
</feature>
<dbReference type="InterPro" id="IPR038920">
    <property type="entry name" value="At3g05675-like"/>
</dbReference>
<sequence>MATRTTTTVQTSTTATKPHLKLLSHPSKPKPKRRRPPRETTISSSAPNSDAQFPFRKLHPPSVVSPDSSWCCPASRPVPPPPSPPSQPCPKLDPLLDSSGSFSLGSASPVMDFIPVSNGGTTLSNGHHSPLEQSFPSSFTKFNSALTAGLLNPMSPPPEKTRSSPTLFEMMASEPEIQPRTQIPFNHHAYVVHKTSHNLQMSIQDKQALIMQRINDMLGNRSPGNQFNDSSTSDLKLTLSSKDGISVSMDVHRQILMGHSRFFAVKLSDRWANKPRPLAATPYVVEIADCDDVEIYIETLRLMYCRDLRRKLMREDVSRILGILKVSAAIGFDAGVLSCLEYLEAAPWAEDEEEKVASLLSELHLEGVGAGEVLKRVSVEVNDGTEEGTDNEQVLVKLLNVVLEGKDEKARRQMKGLVSKMLRENSSHNDLNKGSLYSACDRCMELLRDHFLQAAAGDFENAGQIARQADNLHWLLDILIDRQIAEEFLTTWASLSELSDVHSKVPAVHRYEVSRVTARLFVGIGKGQLLASKEVRCLLLQTWLVPFYDDFGWMRRASKGFDYHLIEDGLSNTILTLPMTWQQDILLAWFSRFLNSGEECPNIQRGFEVWWRRAFWRCSGEQERTRPLKITAATIDNS</sequence>
<evidence type="ECO:0000256" key="4">
    <source>
        <dbReference type="SAM" id="MobiDB-lite"/>
    </source>
</evidence>
<dbReference type="PANTHER" id="PTHR31060">
    <property type="entry name" value="OSJNBA0011J08.25 PROTEIN-RELATED"/>
    <property type="match status" value="1"/>
</dbReference>
<evidence type="ECO:0000256" key="1">
    <source>
        <dbReference type="ARBA" id="ARBA00002668"/>
    </source>
</evidence>
<comment type="pathway">
    <text evidence="2">Protein modification; protein ubiquitination.</text>
</comment>
<feature type="domain" description="BTB" evidence="5">
    <location>
        <begin position="233"/>
        <end position="312"/>
    </location>
</feature>
<feature type="compositionally biased region" description="Pro residues" evidence="4">
    <location>
        <begin position="76"/>
        <end position="88"/>
    </location>
</feature>
<organism evidence="6 7">
    <name type="scientific">Erythroxylum novogranatense</name>
    <dbReference type="NCBI Taxonomy" id="1862640"/>
    <lineage>
        <taxon>Eukaryota</taxon>
        <taxon>Viridiplantae</taxon>
        <taxon>Streptophyta</taxon>
        <taxon>Embryophyta</taxon>
        <taxon>Tracheophyta</taxon>
        <taxon>Spermatophyta</taxon>
        <taxon>Magnoliopsida</taxon>
        <taxon>eudicotyledons</taxon>
        <taxon>Gunneridae</taxon>
        <taxon>Pentapetalae</taxon>
        <taxon>rosids</taxon>
        <taxon>fabids</taxon>
        <taxon>Malpighiales</taxon>
        <taxon>Erythroxylaceae</taxon>
        <taxon>Erythroxylum</taxon>
    </lineage>
</organism>
<keyword evidence="7" id="KW-1185">Reference proteome</keyword>
<dbReference type="Pfam" id="PF25553">
    <property type="entry name" value="BTB-POZ_ANK-like"/>
    <property type="match status" value="1"/>
</dbReference>
<dbReference type="PANTHER" id="PTHR31060:SF3">
    <property type="entry name" value="OS04G0579700 PROTEIN"/>
    <property type="match status" value="1"/>
</dbReference>
<comment type="function">
    <text evidence="1">May act as a substrate-specific adapter of an E3 ubiquitin-protein ligase complex (CUL3-RBX1-BTB) which mediates the ubiquitination and subsequent proteasomal degradation of target proteins.</text>
</comment>
<proteinExistence type="predicted"/>
<dbReference type="InterPro" id="IPR011333">
    <property type="entry name" value="SKP1/BTB/POZ_sf"/>
</dbReference>
<feature type="region of interest" description="Disordered" evidence="4">
    <location>
        <begin position="1"/>
        <end position="101"/>
    </location>
</feature>
<evidence type="ECO:0000313" key="7">
    <source>
        <dbReference type="Proteomes" id="UP001159364"/>
    </source>
</evidence>
<evidence type="ECO:0000256" key="3">
    <source>
        <dbReference type="ARBA" id="ARBA00022786"/>
    </source>
</evidence>
<evidence type="ECO:0000256" key="2">
    <source>
        <dbReference type="ARBA" id="ARBA00004906"/>
    </source>
</evidence>
<dbReference type="EMBL" id="JAIWQS010000004">
    <property type="protein sequence ID" value="KAJ8768533.1"/>
    <property type="molecule type" value="Genomic_DNA"/>
</dbReference>
<dbReference type="AlphaFoldDB" id="A0AAV8TQP9"/>